<evidence type="ECO:0000256" key="7">
    <source>
        <dbReference type="ARBA" id="ARBA00023049"/>
    </source>
</evidence>
<comment type="similarity">
    <text evidence="2">Belongs to the peptidase M13 family.</text>
</comment>
<dbReference type="CDD" id="cd08662">
    <property type="entry name" value="M13"/>
    <property type="match status" value="1"/>
</dbReference>
<dbReference type="GO" id="GO:0004222">
    <property type="term" value="F:metalloendopeptidase activity"/>
    <property type="evidence" value="ECO:0000318"/>
    <property type="project" value="GO_Central"/>
</dbReference>
<dbReference type="CTD" id="6754642"/>
<dbReference type="InterPro" id="IPR008753">
    <property type="entry name" value="Peptidase_M13_N"/>
</dbReference>
<dbReference type="GO" id="GO:0005886">
    <property type="term" value="C:plasma membrane"/>
    <property type="evidence" value="ECO:0000318"/>
    <property type="project" value="GO_Central"/>
</dbReference>
<evidence type="ECO:0000256" key="6">
    <source>
        <dbReference type="ARBA" id="ARBA00022833"/>
    </source>
</evidence>
<dbReference type="KEGG" id="tad:TRIADDRAFT_63323"/>
<evidence type="ECO:0000256" key="3">
    <source>
        <dbReference type="ARBA" id="ARBA00022670"/>
    </source>
</evidence>
<dbReference type="HOGENOM" id="CLU_006187_8_0_1"/>
<dbReference type="OMA" id="EHERGKQ"/>
<evidence type="ECO:0000256" key="2">
    <source>
        <dbReference type="ARBA" id="ARBA00007357"/>
    </source>
</evidence>
<feature type="domain" description="Peptidase M13 N-terminal" evidence="10">
    <location>
        <begin position="225"/>
        <end position="508"/>
    </location>
</feature>
<reference evidence="11 12" key="1">
    <citation type="journal article" date="2008" name="Nature">
        <title>The Trichoplax genome and the nature of placozoans.</title>
        <authorList>
            <person name="Srivastava M."/>
            <person name="Begovic E."/>
            <person name="Chapman J."/>
            <person name="Putnam N.H."/>
            <person name="Hellsten U."/>
            <person name="Kawashima T."/>
            <person name="Kuo A."/>
            <person name="Mitros T."/>
            <person name="Salamov A."/>
            <person name="Carpenter M.L."/>
            <person name="Signorovitch A.Y."/>
            <person name="Moreno M.A."/>
            <person name="Kamm K."/>
            <person name="Grimwood J."/>
            <person name="Schmutz J."/>
            <person name="Shapiro H."/>
            <person name="Grigoriev I.V."/>
            <person name="Buss L.W."/>
            <person name="Schierwater B."/>
            <person name="Dellaporta S.L."/>
            <person name="Rokhsar D.S."/>
        </authorList>
    </citation>
    <scope>NUCLEOTIDE SEQUENCE [LARGE SCALE GENOMIC DNA]</scope>
    <source>
        <strain evidence="11 12">Grell-BS-1999</strain>
    </source>
</reference>
<dbReference type="Pfam" id="PF05649">
    <property type="entry name" value="Peptidase_M13_N"/>
    <property type="match status" value="2"/>
</dbReference>
<keyword evidence="8" id="KW-0812">Transmembrane</keyword>
<evidence type="ECO:0008006" key="13">
    <source>
        <dbReference type="Google" id="ProtNLM"/>
    </source>
</evidence>
<dbReference type="PRINTS" id="PR00786">
    <property type="entry name" value="NEPRILYSIN"/>
</dbReference>
<dbReference type="InterPro" id="IPR042089">
    <property type="entry name" value="Peptidase_M13_dom_2"/>
</dbReference>
<dbReference type="PROSITE" id="PS51885">
    <property type="entry name" value="NEPRILYSIN"/>
    <property type="match status" value="1"/>
</dbReference>
<keyword evidence="4" id="KW-0479">Metal-binding</keyword>
<dbReference type="FunCoup" id="B3RZU7">
    <property type="interactions" value="262"/>
</dbReference>
<keyword evidence="3" id="KW-0645">Protease</keyword>
<evidence type="ECO:0000313" key="11">
    <source>
        <dbReference type="EMBL" id="EDV23904.1"/>
    </source>
</evidence>
<dbReference type="AlphaFoldDB" id="B3RZU7"/>
<dbReference type="InterPro" id="IPR018497">
    <property type="entry name" value="Peptidase_M13_C"/>
</dbReference>
<keyword evidence="5" id="KW-0378">Hydrolase</keyword>
<organism evidence="11 12">
    <name type="scientific">Trichoplax adhaerens</name>
    <name type="common">Trichoplax reptans</name>
    <dbReference type="NCBI Taxonomy" id="10228"/>
    <lineage>
        <taxon>Eukaryota</taxon>
        <taxon>Metazoa</taxon>
        <taxon>Placozoa</taxon>
        <taxon>Uniplacotomia</taxon>
        <taxon>Trichoplacea</taxon>
        <taxon>Trichoplacidae</taxon>
        <taxon>Trichoplax</taxon>
    </lineage>
</organism>
<dbReference type="SUPFAM" id="SSF55486">
    <property type="entry name" value="Metalloproteases ('zincins'), catalytic domain"/>
    <property type="match status" value="2"/>
</dbReference>
<dbReference type="PANTHER" id="PTHR11733">
    <property type="entry name" value="ZINC METALLOPROTEASE FAMILY M13 NEPRILYSIN-RELATED"/>
    <property type="match status" value="1"/>
</dbReference>
<gene>
    <name evidence="11" type="ORF">TRIADDRAFT_63323</name>
</gene>
<dbReference type="GO" id="GO:0016485">
    <property type="term" value="P:protein processing"/>
    <property type="evidence" value="ECO:0000318"/>
    <property type="project" value="GO_Central"/>
</dbReference>
<dbReference type="Pfam" id="PF01431">
    <property type="entry name" value="Peptidase_M13"/>
    <property type="match status" value="1"/>
</dbReference>
<evidence type="ECO:0000313" key="12">
    <source>
        <dbReference type="Proteomes" id="UP000009022"/>
    </source>
</evidence>
<keyword evidence="8" id="KW-0472">Membrane</keyword>
<dbReference type="PANTHER" id="PTHR11733:SF167">
    <property type="entry name" value="FI17812P1-RELATED"/>
    <property type="match status" value="1"/>
</dbReference>
<proteinExistence type="inferred from homology"/>
<comment type="cofactor">
    <cofactor evidence="1">
        <name>Zn(2+)</name>
        <dbReference type="ChEBI" id="CHEBI:29105"/>
    </cofactor>
</comment>
<keyword evidence="7" id="KW-0482">Metalloprotease</keyword>
<protein>
    <recommendedName>
        <fullName evidence="13">Endothelin-converting enzyme 1</fullName>
    </recommendedName>
</protein>
<dbReference type="OrthoDB" id="6475849at2759"/>
<name>B3RZU7_TRIAD</name>
<feature type="domain" description="Peptidase M13 C-terminal" evidence="9">
    <location>
        <begin position="567"/>
        <end position="770"/>
    </location>
</feature>
<dbReference type="InterPro" id="IPR000718">
    <property type="entry name" value="Peptidase_M13"/>
</dbReference>
<dbReference type="GeneID" id="6754642"/>
<dbReference type="InterPro" id="IPR024079">
    <property type="entry name" value="MetalloPept_cat_dom_sf"/>
</dbReference>
<evidence type="ECO:0000256" key="1">
    <source>
        <dbReference type="ARBA" id="ARBA00001947"/>
    </source>
</evidence>
<keyword evidence="8" id="KW-1133">Transmembrane helix</keyword>
<evidence type="ECO:0000256" key="8">
    <source>
        <dbReference type="SAM" id="Phobius"/>
    </source>
</evidence>
<feature type="domain" description="Peptidase M13 N-terminal" evidence="10">
    <location>
        <begin position="86"/>
        <end position="224"/>
    </location>
</feature>
<dbReference type="InParanoid" id="B3RZU7"/>
<evidence type="ECO:0000259" key="10">
    <source>
        <dbReference type="Pfam" id="PF05649"/>
    </source>
</evidence>
<keyword evidence="12" id="KW-1185">Reference proteome</keyword>
<dbReference type="Gene3D" id="1.10.1380.10">
    <property type="entry name" value="Neutral endopeptidase , domain2"/>
    <property type="match status" value="2"/>
</dbReference>
<dbReference type="Proteomes" id="UP000009022">
    <property type="component" value="Unassembled WGS sequence"/>
</dbReference>
<dbReference type="Gene3D" id="3.40.390.10">
    <property type="entry name" value="Collagenase (Catalytic Domain)"/>
    <property type="match status" value="1"/>
</dbReference>
<dbReference type="PhylomeDB" id="B3RZU7"/>
<evidence type="ECO:0000256" key="4">
    <source>
        <dbReference type="ARBA" id="ARBA00022723"/>
    </source>
</evidence>
<dbReference type="GO" id="GO:0046872">
    <property type="term" value="F:metal ion binding"/>
    <property type="evidence" value="ECO:0007669"/>
    <property type="project" value="UniProtKB-KW"/>
</dbReference>
<evidence type="ECO:0000259" key="9">
    <source>
        <dbReference type="Pfam" id="PF01431"/>
    </source>
</evidence>
<evidence type="ECO:0000256" key="5">
    <source>
        <dbReference type="ARBA" id="ARBA00022801"/>
    </source>
</evidence>
<feature type="transmembrane region" description="Helical" evidence="8">
    <location>
        <begin position="29"/>
        <end position="53"/>
    </location>
</feature>
<dbReference type="EMBL" id="DS985246">
    <property type="protein sequence ID" value="EDV23904.1"/>
    <property type="molecule type" value="Genomic_DNA"/>
</dbReference>
<keyword evidence="6" id="KW-0862">Zinc</keyword>
<accession>B3RZU7</accession>
<sequence>MDKFTEKTPQGNIHNVKVEANPNYKLKRLIYSLFVVVILLGLVVAGLAVFVVFNSKAHVQNDVCTTQNCYQATSDILAYINESVDPCHDFYSYACGRWLANNPIPVDRPRHGTLYKIIDKKEMILRRLLERTTAAAANDGERKAIMYFKSCMQDIFTQTESRKDLIAMIRRLGGWNVIPTLKPADMTNWDYNSVMAQLSAKYDVDTLFSIWVGVDLRNSNVTIIEQFLAKISAKYDVNPLFNVWVGSDLRDSKKTVITTTQGGLTLPGVRYYTVNETHFAVVAFIEYMTDIAMIMGATNRTATRAKMVDVYRFEKKIARAFVHNLNKRNERADYFKSSISGMKAACPAIDFSLYMNTLFNKTFQNSEPIVNYAMPYFGRMSAIVANTSSETMNNYLIWQFVHTFASAGDSMLQAAYQRYRNALYTASAPAPLWRTCAYRANSALGMAVGAMFVRQAFAGESRITAKKMIEDLRSEFIKSLPTIAWMNDATRKVAADKAKAILELIGYPDFILDKAQLAQFYSNFPVNESYYFINVINRRKYSLATNLAQLGKPFDRSLWSTTPAIVNAFYSSTKNQIVFPAGILQSPFYNKNYPKALNYGAIGSVIGHEITHGFDNNGRRFNKDGELVQWWDNGTIANFNSRAKCFIDQYAKFRYFGLPVNGNQTLGENIADNGGMGQAFRAYQTYVANNGPEPRLPGVPLTNEQLFFVSFARNWCGKDTFRYGLSLLLTDSHSPKIFRVIGTLRNSADFSKAFNCPVGSPMNPAQKCSVW</sequence>
<dbReference type="eggNOG" id="KOG3624">
    <property type="taxonomic scope" value="Eukaryota"/>
</dbReference>
<dbReference type="RefSeq" id="XP_002113430.1">
    <property type="nucleotide sequence ID" value="XM_002113394.1"/>
</dbReference>